<dbReference type="Pfam" id="PF10596">
    <property type="entry name" value="U6-snRNA_bdg"/>
    <property type="match status" value="1"/>
</dbReference>
<comment type="subcellular location">
    <subcellularLocation>
        <location evidence="1">Nucleus</location>
    </subcellularLocation>
</comment>
<organism evidence="8">
    <name type="scientific">Octopus bimaculoides</name>
    <name type="common">California two-spotted octopus</name>
    <dbReference type="NCBI Taxonomy" id="37653"/>
    <lineage>
        <taxon>Eukaryota</taxon>
        <taxon>Metazoa</taxon>
        <taxon>Spiralia</taxon>
        <taxon>Lophotrochozoa</taxon>
        <taxon>Mollusca</taxon>
        <taxon>Cephalopoda</taxon>
        <taxon>Coleoidea</taxon>
        <taxon>Octopodiformes</taxon>
        <taxon>Octopoda</taxon>
        <taxon>Incirrata</taxon>
        <taxon>Octopodidae</taxon>
        <taxon>Octopus</taxon>
    </lineage>
</organism>
<dbReference type="Pfam" id="PF01398">
    <property type="entry name" value="JAB"/>
    <property type="match status" value="1"/>
</dbReference>
<dbReference type="EMBL" id="KQ432838">
    <property type="protein sequence ID" value="KOF62647.1"/>
    <property type="molecule type" value="Genomic_DNA"/>
</dbReference>
<dbReference type="FunFam" id="3.30.43.40:FF:000001">
    <property type="entry name" value="Pre-mRNA-processing-splicing factor 8"/>
    <property type="match status" value="1"/>
</dbReference>
<dbReference type="GO" id="GO:0030623">
    <property type="term" value="F:U5 snRNA binding"/>
    <property type="evidence" value="ECO:0007669"/>
    <property type="project" value="InterPro"/>
</dbReference>
<feature type="domain" description="MPN" evidence="7">
    <location>
        <begin position="1608"/>
        <end position="1739"/>
    </location>
</feature>
<dbReference type="InterPro" id="IPR043173">
    <property type="entry name" value="Prp8_domainIV_fingers"/>
</dbReference>
<dbReference type="GO" id="GO:0097157">
    <property type="term" value="F:pre-mRNA intronic binding"/>
    <property type="evidence" value="ECO:0007669"/>
    <property type="project" value="TreeGrafter"/>
</dbReference>
<dbReference type="InterPro" id="IPR042516">
    <property type="entry name" value="Prp8_U5-snRNA-bd_sf"/>
</dbReference>
<evidence type="ECO:0000313" key="8">
    <source>
        <dbReference type="EMBL" id="KOF62647.1"/>
    </source>
</evidence>
<dbReference type="Pfam" id="PF10597">
    <property type="entry name" value="U5_2-snRNA_bdg"/>
    <property type="match status" value="1"/>
</dbReference>
<accession>A0A0L8FG89</accession>
<dbReference type="InterPro" id="IPR000555">
    <property type="entry name" value="JAMM/MPN+_dom"/>
</dbReference>
<dbReference type="InterPro" id="IPR037518">
    <property type="entry name" value="MPN"/>
</dbReference>
<keyword evidence="4" id="KW-0694">RNA-binding</keyword>
<sequence>MNPEPCGWDEDWNEFNDINKIIIRQPVRTEYRIAFPYLYNNIPFQVHLSWYHKPNVVYIKTEDPDLPAFYFDPLINPISHRHATKGTEPLPDDDEDFELPDYVQAFMQETPLYTDNTANGISLLWAPRPFNLRSGKTRRAIDVPLVKSWYREHCPAGMPVKVRVSYQKLLKYYVLNALKHRPPKAQKKRYLFRSFKATKFFQTTQLDWVEVGLQVCRQGYNMLNLLIHRKNLNYLHLDYNFNLKPVKTLTTKERKKSRFGNAFHLCREILRLTKLVVDSHVQYRLGNVDAFQLADGLQYIFAHVGQLTGMYRYKYKLMRQIRMCKDLKHLIYYRFNTVPGLPIPIENMILRYVKAKADWWTNTAHYNRERIRRGATVDKTVCKKNLGRLTRLYLKAEQERQHNYLKDGPYITAEEAVAIYTTTVHWLESRRFSPIPFPPLSYKHDTKLLILALERLKEAYSVKSRLNQSQREELGLIEQAYDNPHEALSRIKRHLLTQRAFKEVGIEFMDLYSHLVPVYDVEPLEKITDAYLDQYLWYEADKRRLFPQWIKPADTEPPPLLVYKWCQGINNLQDVWDTAEGECNVLLESKFEKMYEKIDLTLLNRLLRLIVDHNIADYMTAKNNVVINYKDMNHTNSYGIIRGLQFSSFIVQFYGLVMDLLVLGLHRASEMAGPPQMPNDFLTYQDVTTETAHPIRLFCRYIDRIHIFFRFTAEEARDLIQRYLTEHPDPNNENIVGYNNKKCWPRDSRMRLMKHDVNLGRAVFWDIKNRLPRSVTTIQWDNSFVSVYSKDNPNLLFNMSGFECRILPKCRTTHEEFTHRDGVWNLQNEVTKERTAQCFLRVDEESMNRFHNRVRQILMASGSTTFTKIVNKWNTALIGLMTYFREAVVNTQELLDLLVKYIMPWESEFIDSQRVWAEYALKRQEANAQNRRLTLEDLEDSWDRGIPRINTLFQKDRHTLAYDKGWRVRTEFKQYQVLKQNPFWWTHQRHDGKLWNLNNYRTDMIQALGGVEGILEHTLFKGTYFPTWEGLFWEKASGFEESMKYKKLTNAQRSGLNQIPNRRFTLWWSPTINRANVYVGFQVQLDLTGIFMHGKIPTLKISLIQIFRAHLWQKIHESVVMDLCQVFDQELDALEIETVQKETIHPRKSYKMNSSCADILLFATYKWNVSRPSLLADSKDVMDNANTQKYWIDVQLRWGDYDSHDIERYARAKFLDYTTDNMSIYPSPTGVLIAIDLAYNLHSAYGNWFPGCKPLIQQAMAKIMKANPALYVLRERIRKGLQLYSSEPTEPYLSSQNYGELFSNQIIWFVDDTNVYRVTIHKTFEGNLTTKPINGAIFIFNPRTGQLFLKIIHTSVWAGQKRLGQIIVTRKGMLDPLEVHLLDFPNIVIKGSELQLPFQACLKVEKFGDLILKATEPQMVLFNLYDDWLKTISSYTAFSRLILILRALHVNNDRTKIILKPDKTTITEPHHIWPALGDEEWIKIEVQLKDLILADYGKKNNVNVASLTQSEIRDIILGMEISAPSAQRQQIAEIEKQTKEQTQLTATTTRTVNKHGDEIITSTTSNYETATFASKTEWRVRAISATNLHLRTNHIYVSSDDIKETGYTYILPKNILKKFIIISDLRAQIAGYLYGVSPPDNPQVKEIRCIVMPPQWGTHQRVHLPNMLPEHEYLQEMEALGWVHTQPNELPQLSPQDITTHAKVMADNPTWDGEKTVIITCSFTPGSCSLTAYKLTPSGYEWGRQNTDTGNNPKGYLPSHYEKVQMLLSDRFLGFFMVPAQSSWNYNFMGVRHDPNMKYDLQLANPKEFYHEVHRPSHFLNFSALEDAENVGADREDLYT</sequence>
<dbReference type="GO" id="GO:0005682">
    <property type="term" value="C:U5 snRNP"/>
    <property type="evidence" value="ECO:0007669"/>
    <property type="project" value="TreeGrafter"/>
</dbReference>
<evidence type="ECO:0000256" key="5">
    <source>
        <dbReference type="ARBA" id="ARBA00023187"/>
    </source>
</evidence>
<name>A0A0L8FG89_OCTBM</name>
<dbReference type="Pfam" id="PF08083">
    <property type="entry name" value="PROCN"/>
    <property type="match status" value="2"/>
</dbReference>
<dbReference type="OrthoDB" id="1931567at2759"/>
<dbReference type="InterPro" id="IPR019582">
    <property type="entry name" value="RRM_spliceosomal_PrP8"/>
</dbReference>
<dbReference type="InterPro" id="IPR021983">
    <property type="entry name" value="PRP8_domainIV"/>
</dbReference>
<dbReference type="PANTHER" id="PTHR11140">
    <property type="entry name" value="PRE-MRNA SPLICING FACTOR PRP8"/>
    <property type="match status" value="1"/>
</dbReference>
<dbReference type="InterPro" id="IPR027652">
    <property type="entry name" value="PRP8"/>
</dbReference>
<dbReference type="GO" id="GO:0030619">
    <property type="term" value="F:U1 snRNA binding"/>
    <property type="evidence" value="ECO:0007669"/>
    <property type="project" value="TreeGrafter"/>
</dbReference>
<dbReference type="InterPro" id="IPR019581">
    <property type="entry name" value="Prp8_U5-snRNA-bd"/>
</dbReference>
<dbReference type="Gene3D" id="3.40.140.10">
    <property type="entry name" value="Cytidine Deaminase, domain 2"/>
    <property type="match status" value="1"/>
</dbReference>
<dbReference type="SUPFAM" id="SSF53098">
    <property type="entry name" value="Ribonuclease H-like"/>
    <property type="match status" value="2"/>
</dbReference>
<dbReference type="Gene3D" id="1.20.80.40">
    <property type="match status" value="1"/>
</dbReference>
<dbReference type="SMART" id="SM00232">
    <property type="entry name" value="JAB_MPN"/>
    <property type="match status" value="1"/>
</dbReference>
<evidence type="ECO:0000256" key="3">
    <source>
        <dbReference type="ARBA" id="ARBA00022728"/>
    </source>
</evidence>
<dbReference type="InterPro" id="IPR043172">
    <property type="entry name" value="Prp8_domainIV_palm"/>
</dbReference>
<keyword evidence="3" id="KW-0747">Spliceosome</keyword>
<dbReference type="GO" id="GO:0017070">
    <property type="term" value="F:U6 snRNA binding"/>
    <property type="evidence" value="ECO:0007669"/>
    <property type="project" value="InterPro"/>
</dbReference>
<reference evidence="8" key="1">
    <citation type="submission" date="2015-07" db="EMBL/GenBank/DDBJ databases">
        <title>MeaNS - Measles Nucleotide Surveillance Program.</title>
        <authorList>
            <person name="Tran T."/>
            <person name="Druce J."/>
        </authorList>
    </citation>
    <scope>NUCLEOTIDE SEQUENCE</scope>
    <source>
        <strain evidence="8">UCB-OBI-ISO-001</strain>
        <tissue evidence="8">Gonad</tissue>
    </source>
</reference>
<evidence type="ECO:0000259" key="7">
    <source>
        <dbReference type="PROSITE" id="PS50249"/>
    </source>
</evidence>
<evidence type="ECO:0000256" key="1">
    <source>
        <dbReference type="ARBA" id="ARBA00004123"/>
    </source>
</evidence>
<dbReference type="Gene3D" id="3.30.43.40">
    <property type="entry name" value="Pre-mRNA-processing-splicing factor 8, U5-snRNA-binding domain"/>
    <property type="match status" value="1"/>
</dbReference>
<dbReference type="PANTHER" id="PTHR11140:SF0">
    <property type="entry name" value="PRE-MRNA-PROCESSING-SPLICING FACTOR 8"/>
    <property type="match status" value="1"/>
</dbReference>
<dbReference type="CDD" id="cd13838">
    <property type="entry name" value="RNase_H_like_Prp8_IV"/>
    <property type="match status" value="1"/>
</dbReference>
<dbReference type="InterPro" id="IPR019580">
    <property type="entry name" value="Prp8_U6-snRNA-bd"/>
</dbReference>
<keyword evidence="6" id="KW-0539">Nucleus</keyword>
<dbReference type="Pfam" id="PF08084">
    <property type="entry name" value="PROCT"/>
    <property type="match status" value="1"/>
</dbReference>
<dbReference type="PROSITE" id="PS50249">
    <property type="entry name" value="MPN"/>
    <property type="match status" value="1"/>
</dbReference>
<dbReference type="STRING" id="37653.A0A0L8FG89"/>
<keyword evidence="2" id="KW-0507">mRNA processing</keyword>
<evidence type="ECO:0000256" key="4">
    <source>
        <dbReference type="ARBA" id="ARBA00022884"/>
    </source>
</evidence>
<dbReference type="InterPro" id="IPR012984">
    <property type="entry name" value="PROCT"/>
</dbReference>
<dbReference type="GO" id="GO:0000244">
    <property type="term" value="P:spliceosomal tri-snRNP complex assembly"/>
    <property type="evidence" value="ECO:0007669"/>
    <property type="project" value="TreeGrafter"/>
</dbReference>
<dbReference type="GO" id="GO:0071013">
    <property type="term" value="C:catalytic step 2 spliceosome"/>
    <property type="evidence" value="ECO:0007669"/>
    <property type="project" value="TreeGrafter"/>
</dbReference>
<dbReference type="FunFam" id="3.40.140.10:FF:000002">
    <property type="entry name" value="Pre-mRNA-processing-splicing factor 8"/>
    <property type="match status" value="1"/>
</dbReference>
<dbReference type="CDD" id="cd08056">
    <property type="entry name" value="MPN_PRP8"/>
    <property type="match status" value="1"/>
</dbReference>
<dbReference type="GO" id="GO:0008237">
    <property type="term" value="F:metallopeptidase activity"/>
    <property type="evidence" value="ECO:0007669"/>
    <property type="project" value="InterPro"/>
</dbReference>
<dbReference type="FunFam" id="1.20.80.40:FF:000001">
    <property type="entry name" value="Pre-mRNA-processing-splicing factor 8"/>
    <property type="match status" value="1"/>
</dbReference>
<keyword evidence="5" id="KW-0508">mRNA splicing</keyword>
<protein>
    <recommendedName>
        <fullName evidence="7">MPN domain-containing protein</fullName>
    </recommendedName>
</protein>
<proteinExistence type="predicted"/>
<dbReference type="Gene3D" id="3.90.1570.40">
    <property type="match status" value="1"/>
</dbReference>
<gene>
    <name evidence="8" type="ORF">OCBIM_22022548mg</name>
</gene>
<dbReference type="InterPro" id="IPR012592">
    <property type="entry name" value="PROCN"/>
</dbReference>
<dbReference type="FunFam" id="3.90.1570.40:FF:000001">
    <property type="entry name" value="Pre-mRNA-processing-splicing factor 8"/>
    <property type="match status" value="1"/>
</dbReference>
<dbReference type="Gene3D" id="3.30.420.230">
    <property type="match status" value="2"/>
</dbReference>
<dbReference type="Pfam" id="PF10598">
    <property type="entry name" value="RRM_4"/>
    <property type="match status" value="1"/>
</dbReference>
<evidence type="ECO:0000256" key="6">
    <source>
        <dbReference type="ARBA" id="ARBA00023242"/>
    </source>
</evidence>
<dbReference type="Pfam" id="PF12134">
    <property type="entry name" value="PRP8_domainIV"/>
    <property type="match status" value="1"/>
</dbReference>
<dbReference type="GO" id="GO:0030620">
    <property type="term" value="F:U2 snRNA binding"/>
    <property type="evidence" value="ECO:0007669"/>
    <property type="project" value="TreeGrafter"/>
</dbReference>
<evidence type="ECO:0000256" key="2">
    <source>
        <dbReference type="ARBA" id="ARBA00022664"/>
    </source>
</evidence>
<dbReference type="InterPro" id="IPR012337">
    <property type="entry name" value="RNaseH-like_sf"/>
</dbReference>